<keyword evidence="6" id="KW-1185">Reference proteome</keyword>
<proteinExistence type="predicted"/>
<evidence type="ECO:0000259" key="4">
    <source>
        <dbReference type="PROSITE" id="PS50048"/>
    </source>
</evidence>
<dbReference type="InterPro" id="IPR001138">
    <property type="entry name" value="Zn2Cys6_DnaBD"/>
</dbReference>
<dbReference type="GO" id="GO:0005634">
    <property type="term" value="C:nucleus"/>
    <property type="evidence" value="ECO:0007669"/>
    <property type="project" value="UniProtKB-SubCell"/>
</dbReference>
<evidence type="ECO:0000313" key="5">
    <source>
        <dbReference type="EMBL" id="CAI6335857.1"/>
    </source>
</evidence>
<name>A0A9W4XWE0_9PLEO</name>
<feature type="region of interest" description="Disordered" evidence="3">
    <location>
        <begin position="121"/>
        <end position="141"/>
    </location>
</feature>
<dbReference type="Pfam" id="PF00172">
    <property type="entry name" value="Zn_clus"/>
    <property type="match status" value="1"/>
</dbReference>
<evidence type="ECO:0000256" key="2">
    <source>
        <dbReference type="ARBA" id="ARBA00023242"/>
    </source>
</evidence>
<feature type="domain" description="Zn(2)-C6 fungal-type" evidence="4">
    <location>
        <begin position="7"/>
        <end position="36"/>
    </location>
</feature>
<dbReference type="GO" id="GO:0045944">
    <property type="term" value="P:positive regulation of transcription by RNA polymerase II"/>
    <property type="evidence" value="ECO:0007669"/>
    <property type="project" value="TreeGrafter"/>
</dbReference>
<dbReference type="OrthoDB" id="5418899at2759"/>
<comment type="caution">
    <text evidence="5">The sequence shown here is derived from an EMBL/GenBank/DDBJ whole genome shotgun (WGS) entry which is preliminary data.</text>
</comment>
<sequence>MVRSRTGCLTCRQRKLKCDEKKPICGKCCKASRECVPSSGIVFRHQHNASMNGDDSGDENTLKGFYAYKNTFDDDAIWMDIPKQVTFINTTNPYLDPFTSDFDNLSTASADSPAPFDVRPSITSWPSSNQPHTVTSTPSSTGADYMPHLSMSAPMCFTPELDSIPPLDRTSLNSPQTSSAGTPISPPVSLANSHLHSILGHHISMTPPPIDPRLGSPFDVSEIPRSNSYSAAGRTPSFVGSDLMTERDHEIAFLLRYFSEGPGNWMDLFDLGTYFSSYVPARAQENPLLKYAAVAYAAKALARVQGRKPMGGNSSRMARIDTYPDAQSVDWYHKATQYYDTAVSLLLQALKSDAISFDSDSDRESACGGGVECPPAKRRRKSSTSSFKSSTDELLAASAILCVYEFLDASVPEWAKHLNGAKSLLVIAQEPRQATFWNIARQDMLAAFINRTHTRLDTEDHTLWKEAGLLIDDNGFIVPSNTTDSGYPEGENMMKEDLICNALVWLMAKLVNFMAAGDELSEEFGVSFTSVTQRSLLDHWNSLQRQFQAWYDGLPITFKPCARVDPVSSAVGFPHRDEGLFPEVWYSIPMCASTMQAYHMSQIQLLMNKPHESTQGRTTVSARMNSYQSVLASCQAHSREIVGISLSRSDEAVRIHSVQPLFTAGQCLSDPRERQVVMDLLRGIESDIGWATQYRAQALSEQWQCEERDLPLMN</sequence>
<dbReference type="Proteomes" id="UP001152607">
    <property type="component" value="Unassembled WGS sequence"/>
</dbReference>
<protein>
    <recommendedName>
        <fullName evidence="4">Zn(2)-C6 fungal-type domain-containing protein</fullName>
    </recommendedName>
</protein>
<dbReference type="SUPFAM" id="SSF57701">
    <property type="entry name" value="Zn2/Cys6 DNA-binding domain"/>
    <property type="match status" value="1"/>
</dbReference>
<feature type="compositionally biased region" description="Polar residues" evidence="3">
    <location>
        <begin position="170"/>
        <end position="182"/>
    </location>
</feature>
<dbReference type="PROSITE" id="PS50048">
    <property type="entry name" value="ZN2_CY6_FUNGAL_2"/>
    <property type="match status" value="1"/>
</dbReference>
<feature type="region of interest" description="Disordered" evidence="3">
    <location>
        <begin position="164"/>
        <end position="183"/>
    </location>
</feature>
<dbReference type="InterPro" id="IPR021858">
    <property type="entry name" value="Fun_TF"/>
</dbReference>
<dbReference type="GO" id="GO:0000976">
    <property type="term" value="F:transcription cis-regulatory region binding"/>
    <property type="evidence" value="ECO:0007669"/>
    <property type="project" value="TreeGrafter"/>
</dbReference>
<dbReference type="PROSITE" id="PS00463">
    <property type="entry name" value="ZN2_CY6_FUNGAL_1"/>
    <property type="match status" value="1"/>
</dbReference>
<dbReference type="Pfam" id="PF11951">
    <property type="entry name" value="Fungal_trans_2"/>
    <property type="match status" value="1"/>
</dbReference>
<reference evidence="5" key="1">
    <citation type="submission" date="2023-01" db="EMBL/GenBank/DDBJ databases">
        <authorList>
            <person name="Van Ghelder C."/>
            <person name="Rancurel C."/>
        </authorList>
    </citation>
    <scope>NUCLEOTIDE SEQUENCE</scope>
    <source>
        <strain evidence="5">CNCM I-4278</strain>
    </source>
</reference>
<dbReference type="GO" id="GO:0008270">
    <property type="term" value="F:zinc ion binding"/>
    <property type="evidence" value="ECO:0007669"/>
    <property type="project" value="InterPro"/>
</dbReference>
<gene>
    <name evidence="5" type="ORF">PDIGIT_LOCUS8945</name>
</gene>
<keyword evidence="2" id="KW-0539">Nucleus</keyword>
<dbReference type="PANTHER" id="PTHR37534">
    <property type="entry name" value="TRANSCRIPTIONAL ACTIVATOR PROTEIN UGA3"/>
    <property type="match status" value="1"/>
</dbReference>
<organism evidence="5 6">
    <name type="scientific">Periconia digitata</name>
    <dbReference type="NCBI Taxonomy" id="1303443"/>
    <lineage>
        <taxon>Eukaryota</taxon>
        <taxon>Fungi</taxon>
        <taxon>Dikarya</taxon>
        <taxon>Ascomycota</taxon>
        <taxon>Pezizomycotina</taxon>
        <taxon>Dothideomycetes</taxon>
        <taxon>Pleosporomycetidae</taxon>
        <taxon>Pleosporales</taxon>
        <taxon>Massarineae</taxon>
        <taxon>Periconiaceae</taxon>
        <taxon>Periconia</taxon>
    </lineage>
</organism>
<dbReference type="GO" id="GO:0000981">
    <property type="term" value="F:DNA-binding transcription factor activity, RNA polymerase II-specific"/>
    <property type="evidence" value="ECO:0007669"/>
    <property type="project" value="InterPro"/>
</dbReference>
<evidence type="ECO:0000256" key="1">
    <source>
        <dbReference type="ARBA" id="ARBA00004123"/>
    </source>
</evidence>
<evidence type="ECO:0000256" key="3">
    <source>
        <dbReference type="SAM" id="MobiDB-lite"/>
    </source>
</evidence>
<comment type="subcellular location">
    <subcellularLocation>
        <location evidence="1">Nucleus</location>
    </subcellularLocation>
</comment>
<dbReference type="Gene3D" id="4.10.240.10">
    <property type="entry name" value="Zn(2)-C6 fungal-type DNA-binding domain"/>
    <property type="match status" value="1"/>
</dbReference>
<dbReference type="AlphaFoldDB" id="A0A9W4XWE0"/>
<dbReference type="SMART" id="SM00066">
    <property type="entry name" value="GAL4"/>
    <property type="match status" value="1"/>
</dbReference>
<evidence type="ECO:0000313" key="6">
    <source>
        <dbReference type="Proteomes" id="UP001152607"/>
    </source>
</evidence>
<dbReference type="InterPro" id="IPR036864">
    <property type="entry name" value="Zn2-C6_fun-type_DNA-bd_sf"/>
</dbReference>
<accession>A0A9W4XWE0</accession>
<dbReference type="EMBL" id="CAOQHR010000006">
    <property type="protein sequence ID" value="CAI6335857.1"/>
    <property type="molecule type" value="Genomic_DNA"/>
</dbReference>
<dbReference type="CDD" id="cd00067">
    <property type="entry name" value="GAL4"/>
    <property type="match status" value="1"/>
</dbReference>
<dbReference type="PANTHER" id="PTHR37534:SF9">
    <property type="entry name" value="ZN(II)2CYS6 TRANSCRIPTION FACTOR (EUROFUNG)"/>
    <property type="match status" value="1"/>
</dbReference>